<feature type="modified residue" description="4-aspartylphosphate" evidence="2">
    <location>
        <position position="54"/>
    </location>
</feature>
<dbReference type="PROSITE" id="PS50110">
    <property type="entry name" value="RESPONSE_REGULATORY"/>
    <property type="match status" value="1"/>
</dbReference>
<dbReference type="AlphaFoldDB" id="A0A2T2YB58"/>
<proteinExistence type="predicted"/>
<evidence type="ECO:0000313" key="5">
    <source>
        <dbReference type="EMBL" id="PSR52678.1"/>
    </source>
</evidence>
<evidence type="ECO:0000259" key="3">
    <source>
        <dbReference type="PROSITE" id="PS50110"/>
    </source>
</evidence>
<dbReference type="GO" id="GO:0000976">
    <property type="term" value="F:transcription cis-regulatory region binding"/>
    <property type="evidence" value="ECO:0007669"/>
    <property type="project" value="TreeGrafter"/>
</dbReference>
<dbReference type="Pfam" id="PF00072">
    <property type="entry name" value="Response_reg"/>
    <property type="match status" value="1"/>
</dbReference>
<dbReference type="PROSITE" id="PS50930">
    <property type="entry name" value="HTH_LYTTR"/>
    <property type="match status" value="1"/>
</dbReference>
<keyword evidence="1 5" id="KW-0238">DNA-binding</keyword>
<name>A0A2T2YB58_9BACT</name>
<dbReference type="GO" id="GO:0005829">
    <property type="term" value="C:cytosol"/>
    <property type="evidence" value="ECO:0007669"/>
    <property type="project" value="TreeGrafter"/>
</dbReference>
<dbReference type="InterPro" id="IPR039420">
    <property type="entry name" value="WalR-like"/>
</dbReference>
<dbReference type="SUPFAM" id="SSF52172">
    <property type="entry name" value="CheY-like"/>
    <property type="match status" value="1"/>
</dbReference>
<accession>A0A2T2YB58</accession>
<feature type="domain" description="Response regulatory" evidence="3">
    <location>
        <begin position="3"/>
        <end position="114"/>
    </location>
</feature>
<keyword evidence="2" id="KW-0597">Phosphoprotein</keyword>
<dbReference type="GO" id="GO:0006355">
    <property type="term" value="P:regulation of DNA-templated transcription"/>
    <property type="evidence" value="ECO:0007669"/>
    <property type="project" value="TreeGrafter"/>
</dbReference>
<dbReference type="Proteomes" id="UP000240357">
    <property type="component" value="Unassembled WGS sequence"/>
</dbReference>
<keyword evidence="6" id="KW-1185">Reference proteome</keyword>
<dbReference type="PANTHER" id="PTHR48111:SF17">
    <property type="entry name" value="TRANSCRIPTIONAL REGULATORY PROTEIN YPDB"/>
    <property type="match status" value="1"/>
</dbReference>
<dbReference type="PANTHER" id="PTHR48111">
    <property type="entry name" value="REGULATOR OF RPOS"/>
    <property type="match status" value="1"/>
</dbReference>
<dbReference type="Pfam" id="PF04397">
    <property type="entry name" value="LytTR"/>
    <property type="match status" value="1"/>
</dbReference>
<dbReference type="GO" id="GO:0000156">
    <property type="term" value="F:phosphorelay response regulator activity"/>
    <property type="evidence" value="ECO:0007669"/>
    <property type="project" value="TreeGrafter"/>
</dbReference>
<feature type="domain" description="HTH LytTR-type" evidence="4">
    <location>
        <begin position="134"/>
        <end position="210"/>
    </location>
</feature>
<dbReference type="SMART" id="SM00850">
    <property type="entry name" value="LytTR"/>
    <property type="match status" value="1"/>
</dbReference>
<gene>
    <name evidence="5" type="ORF">AHMF7605_03625</name>
</gene>
<dbReference type="Gene3D" id="3.40.50.2300">
    <property type="match status" value="1"/>
</dbReference>
<evidence type="ECO:0000256" key="1">
    <source>
        <dbReference type="ARBA" id="ARBA00023125"/>
    </source>
</evidence>
<organism evidence="5 6">
    <name type="scientific">Adhaeribacter arboris</name>
    <dbReference type="NCBI Taxonomy" id="2072846"/>
    <lineage>
        <taxon>Bacteria</taxon>
        <taxon>Pseudomonadati</taxon>
        <taxon>Bacteroidota</taxon>
        <taxon>Cytophagia</taxon>
        <taxon>Cytophagales</taxon>
        <taxon>Hymenobacteraceae</taxon>
        <taxon>Adhaeribacter</taxon>
    </lineage>
</organism>
<reference evidence="5 6" key="1">
    <citation type="submission" date="2018-03" db="EMBL/GenBank/DDBJ databases">
        <title>Adhaeribacter sp. HMF7605 Genome sequencing and assembly.</title>
        <authorList>
            <person name="Kang H."/>
            <person name="Kang J."/>
            <person name="Cha I."/>
            <person name="Kim H."/>
            <person name="Joh K."/>
        </authorList>
    </citation>
    <scope>NUCLEOTIDE SEQUENCE [LARGE SCALE GENOMIC DNA]</scope>
    <source>
        <strain evidence="5 6">HMF7605</strain>
    </source>
</reference>
<dbReference type="GO" id="GO:0032993">
    <property type="term" value="C:protein-DNA complex"/>
    <property type="evidence" value="ECO:0007669"/>
    <property type="project" value="TreeGrafter"/>
</dbReference>
<dbReference type="SMART" id="SM00448">
    <property type="entry name" value="REC"/>
    <property type="match status" value="1"/>
</dbReference>
<evidence type="ECO:0000313" key="6">
    <source>
        <dbReference type="Proteomes" id="UP000240357"/>
    </source>
</evidence>
<dbReference type="InterPro" id="IPR007492">
    <property type="entry name" value="LytTR_DNA-bd_dom"/>
</dbReference>
<dbReference type="InterPro" id="IPR011006">
    <property type="entry name" value="CheY-like_superfamily"/>
</dbReference>
<protein>
    <submittedName>
        <fullName evidence="5">DNA-binding response regulator</fullName>
    </submittedName>
</protein>
<comment type="caution">
    <text evidence="5">The sequence shown here is derived from an EMBL/GenBank/DDBJ whole genome shotgun (WGS) entry which is preliminary data.</text>
</comment>
<dbReference type="OrthoDB" id="1646880at2"/>
<dbReference type="InterPro" id="IPR001789">
    <property type="entry name" value="Sig_transdc_resp-reg_receiver"/>
</dbReference>
<dbReference type="Gene3D" id="2.40.50.1020">
    <property type="entry name" value="LytTr DNA-binding domain"/>
    <property type="match status" value="1"/>
</dbReference>
<sequence>MMRCIVVDDEPLIRELLEDNIRQIAFLQLVQVCKSALEAVEILQKEKIDLILLDIQMPRLTGLQLLKSLDTPPLVIVITAYEKYALEGFDLNVVDYLLKPFSFERFLKACNRANDLFHLQQKKELTALAPIDHFFVNVEYTQVKIVVADIEYIEGLKDYIKIYLTSSAKPVLTRMTLKAIENKLKPPVFIRIHKSFLIASDKITTVKRDFVCLGKKELPLGDFYKKNINFLLNPPEL</sequence>
<evidence type="ECO:0000259" key="4">
    <source>
        <dbReference type="PROSITE" id="PS50930"/>
    </source>
</evidence>
<dbReference type="RefSeq" id="WP_106926540.1">
    <property type="nucleotide sequence ID" value="NZ_PYFT01000001.1"/>
</dbReference>
<dbReference type="EMBL" id="PYFT01000001">
    <property type="protein sequence ID" value="PSR52678.1"/>
    <property type="molecule type" value="Genomic_DNA"/>
</dbReference>
<evidence type="ECO:0000256" key="2">
    <source>
        <dbReference type="PROSITE-ProRule" id="PRU00169"/>
    </source>
</evidence>